<keyword evidence="3" id="KW-0862">Zinc</keyword>
<dbReference type="InterPro" id="IPR018957">
    <property type="entry name" value="Znf_C3HC4_RING-type"/>
</dbReference>
<dbReference type="InterPro" id="IPR017907">
    <property type="entry name" value="Znf_RING_CS"/>
</dbReference>
<dbReference type="SMART" id="SM00184">
    <property type="entry name" value="RING"/>
    <property type="match status" value="1"/>
</dbReference>
<sequence>MEEIVPQNVDLMNLDDVLGEYKCRICDLFMIQAKLLNCGHKFCTYCLHLIQPVSGRCPTCSTRITTALRVRQVDAEVAAIVTSLSDEAQYKFLAEKVKRKLVLKGEEEENASSRSSFLATERNESALAMDKICALLEMPNPIRNSATSFLPNVKDDGKNNKRQNFGGVKVMENLCPAKSARGLTTTGSRVNFVTPKSARGGGSIHLPEIGGGQKTPRAVRPRTSRGHPSESRGDLFVTPCSPVFIDDSTEQDLLRVYVCLSAQRDVADCDDEVGGGGGGDDVYQISEADQSDYVAMAEDMAGLVQLDQFVDHWSVQSRIPEEFESGSLSGMEMSLLGSDLCQGIKSLRERARQKLPNSLSTPRGKCKPLELEEWGLENLFRTGHDDKLQREDDKLVVLMEYDAALEGLRGRVDLGTEEEMDVGMMMRGDGLGSVSARSGGQRSARLWASEDRRREETRRKCKSARVREATTTTTMTTPFQTPLDLAFRQVKPLANFGGGNVANFGKKLADKCKSGRPSTSGGGGGVIRKT</sequence>
<dbReference type="SUPFAM" id="SSF57850">
    <property type="entry name" value="RING/U-box"/>
    <property type="match status" value="1"/>
</dbReference>
<feature type="domain" description="RING-type" evidence="6">
    <location>
        <begin position="23"/>
        <end position="61"/>
    </location>
</feature>
<dbReference type="PROSITE" id="PS00518">
    <property type="entry name" value="ZF_RING_1"/>
    <property type="match status" value="1"/>
</dbReference>
<dbReference type="Pfam" id="PF00097">
    <property type="entry name" value="zf-C3HC4"/>
    <property type="match status" value="1"/>
</dbReference>
<feature type="region of interest" description="Disordered" evidence="5">
    <location>
        <begin position="191"/>
        <end position="233"/>
    </location>
</feature>
<feature type="region of interest" description="Disordered" evidence="5">
    <location>
        <begin position="433"/>
        <end position="458"/>
    </location>
</feature>
<protein>
    <submittedName>
        <fullName evidence="7">E3 ubiquitin-protein ligase RNF8-A</fullName>
    </submittedName>
</protein>
<feature type="compositionally biased region" description="Basic and acidic residues" evidence="5">
    <location>
        <begin position="448"/>
        <end position="458"/>
    </location>
</feature>
<dbReference type="PROSITE" id="PS50089">
    <property type="entry name" value="ZF_RING_2"/>
    <property type="match status" value="1"/>
</dbReference>
<keyword evidence="2 4" id="KW-0863">Zinc-finger</keyword>
<comment type="caution">
    <text evidence="7">The sequence shown here is derived from an EMBL/GenBank/DDBJ whole genome shotgun (WGS) entry which is preliminary data.</text>
</comment>
<evidence type="ECO:0000256" key="4">
    <source>
        <dbReference type="PROSITE-ProRule" id="PRU00175"/>
    </source>
</evidence>
<evidence type="ECO:0000256" key="2">
    <source>
        <dbReference type="ARBA" id="ARBA00022771"/>
    </source>
</evidence>
<evidence type="ECO:0000256" key="1">
    <source>
        <dbReference type="ARBA" id="ARBA00022723"/>
    </source>
</evidence>
<dbReference type="EMBL" id="LNIX01000015">
    <property type="protein sequence ID" value="OXA46365.1"/>
    <property type="molecule type" value="Genomic_DNA"/>
</dbReference>
<name>A0A226DLE5_FOLCA</name>
<dbReference type="GO" id="GO:0008270">
    <property type="term" value="F:zinc ion binding"/>
    <property type="evidence" value="ECO:0007669"/>
    <property type="project" value="UniProtKB-KW"/>
</dbReference>
<organism evidence="7 8">
    <name type="scientific">Folsomia candida</name>
    <name type="common">Springtail</name>
    <dbReference type="NCBI Taxonomy" id="158441"/>
    <lineage>
        <taxon>Eukaryota</taxon>
        <taxon>Metazoa</taxon>
        <taxon>Ecdysozoa</taxon>
        <taxon>Arthropoda</taxon>
        <taxon>Hexapoda</taxon>
        <taxon>Collembola</taxon>
        <taxon>Entomobryomorpha</taxon>
        <taxon>Isotomoidea</taxon>
        <taxon>Isotomidae</taxon>
        <taxon>Proisotominae</taxon>
        <taxon>Folsomia</taxon>
    </lineage>
</organism>
<dbReference type="Proteomes" id="UP000198287">
    <property type="component" value="Unassembled WGS sequence"/>
</dbReference>
<dbReference type="AlphaFoldDB" id="A0A226DLE5"/>
<proteinExistence type="predicted"/>
<gene>
    <name evidence="7" type="ORF">Fcan01_18776</name>
</gene>
<evidence type="ECO:0000313" key="7">
    <source>
        <dbReference type="EMBL" id="OXA46365.1"/>
    </source>
</evidence>
<accession>A0A226DLE5</accession>
<dbReference type="InterPro" id="IPR001841">
    <property type="entry name" value="Znf_RING"/>
</dbReference>
<evidence type="ECO:0000256" key="3">
    <source>
        <dbReference type="ARBA" id="ARBA00022833"/>
    </source>
</evidence>
<evidence type="ECO:0000256" key="5">
    <source>
        <dbReference type="SAM" id="MobiDB-lite"/>
    </source>
</evidence>
<feature type="compositionally biased region" description="Gly residues" evidence="5">
    <location>
        <begin position="520"/>
        <end position="530"/>
    </location>
</feature>
<evidence type="ECO:0000259" key="6">
    <source>
        <dbReference type="PROSITE" id="PS50089"/>
    </source>
</evidence>
<keyword evidence="1" id="KW-0479">Metal-binding</keyword>
<keyword evidence="8" id="KW-1185">Reference proteome</keyword>
<dbReference type="STRING" id="158441.A0A226DLE5"/>
<reference evidence="7 8" key="1">
    <citation type="submission" date="2015-12" db="EMBL/GenBank/DDBJ databases">
        <title>The genome of Folsomia candida.</title>
        <authorList>
            <person name="Faddeeva A."/>
            <person name="Derks M.F."/>
            <person name="Anvar Y."/>
            <person name="Smit S."/>
            <person name="Van Straalen N."/>
            <person name="Roelofs D."/>
        </authorList>
    </citation>
    <scope>NUCLEOTIDE SEQUENCE [LARGE SCALE GENOMIC DNA]</scope>
    <source>
        <strain evidence="7 8">VU population</strain>
        <tissue evidence="7">Whole body</tissue>
    </source>
</reference>
<dbReference type="Gene3D" id="3.30.40.10">
    <property type="entry name" value="Zinc/RING finger domain, C3HC4 (zinc finger)"/>
    <property type="match status" value="1"/>
</dbReference>
<dbReference type="InterPro" id="IPR013083">
    <property type="entry name" value="Znf_RING/FYVE/PHD"/>
</dbReference>
<feature type="region of interest" description="Disordered" evidence="5">
    <location>
        <begin position="509"/>
        <end position="530"/>
    </location>
</feature>
<feature type="compositionally biased region" description="Gly residues" evidence="5">
    <location>
        <begin position="199"/>
        <end position="213"/>
    </location>
</feature>
<evidence type="ECO:0000313" key="8">
    <source>
        <dbReference type="Proteomes" id="UP000198287"/>
    </source>
</evidence>